<dbReference type="SUPFAM" id="SSF51182">
    <property type="entry name" value="RmlC-like cupins"/>
    <property type="match status" value="1"/>
</dbReference>
<dbReference type="PANTHER" id="PTHR35848">
    <property type="entry name" value="OXALATE-BINDING PROTEIN"/>
    <property type="match status" value="1"/>
</dbReference>
<reference evidence="4" key="1">
    <citation type="journal article" date="2019" name="Int. J. Syst. Evol. Microbiol.">
        <title>The Global Catalogue of Microorganisms (GCM) 10K type strain sequencing project: providing services to taxonomists for standard genome sequencing and annotation.</title>
        <authorList>
            <consortium name="The Broad Institute Genomics Platform"/>
            <consortium name="The Broad Institute Genome Sequencing Center for Infectious Disease"/>
            <person name="Wu L."/>
            <person name="Ma J."/>
        </authorList>
    </citation>
    <scope>NUCLEOTIDE SEQUENCE [LARGE SCALE GENOMIC DNA]</scope>
    <source>
        <strain evidence="4">KCTC 52487</strain>
    </source>
</reference>
<dbReference type="Gene3D" id="2.60.120.10">
    <property type="entry name" value="Jelly Rolls"/>
    <property type="match status" value="1"/>
</dbReference>
<evidence type="ECO:0000256" key="1">
    <source>
        <dbReference type="ARBA" id="ARBA00022723"/>
    </source>
</evidence>
<evidence type="ECO:0000313" key="4">
    <source>
        <dbReference type="Proteomes" id="UP001595379"/>
    </source>
</evidence>
<proteinExistence type="predicted"/>
<keyword evidence="1" id="KW-0479">Metal-binding</keyword>
<dbReference type="PANTHER" id="PTHR35848:SF9">
    <property type="entry name" value="SLL1358 PROTEIN"/>
    <property type="match status" value="1"/>
</dbReference>
<protein>
    <submittedName>
        <fullName evidence="3">Cupin domain-containing protein</fullName>
    </submittedName>
</protein>
<dbReference type="Proteomes" id="UP001595379">
    <property type="component" value="Unassembled WGS sequence"/>
</dbReference>
<dbReference type="InterPro" id="IPR051610">
    <property type="entry name" value="GPI/OXD"/>
</dbReference>
<accession>A0ABV6ZV56</accession>
<evidence type="ECO:0000259" key="2">
    <source>
        <dbReference type="Pfam" id="PF07883"/>
    </source>
</evidence>
<gene>
    <name evidence="3" type="ORF">ACFOOR_04110</name>
</gene>
<dbReference type="RefSeq" id="WP_343165088.1">
    <property type="nucleotide sequence ID" value="NZ_JBHRSV010000002.1"/>
</dbReference>
<feature type="domain" description="Cupin type-2" evidence="2">
    <location>
        <begin position="46"/>
        <end position="117"/>
    </location>
</feature>
<dbReference type="InterPro" id="IPR011051">
    <property type="entry name" value="RmlC_Cupin_sf"/>
</dbReference>
<sequence length="155" mass="17278">MARLTLSNVEVKSGSGYPEPFNRPCQARQWQELGEAAGLSQYGVNLVRVPPGSWSSQRHWHTHEDEFVYLIEGEAVLVTDSGESVMRPGDFAGFPAGDGDGHHLQNRSDRDAVFLVVGSRRELEDEVHYSDIDLHLPNTPDEGRVAFTRKDGTPY</sequence>
<keyword evidence="4" id="KW-1185">Reference proteome</keyword>
<organism evidence="3 4">
    <name type="scientific">Hyphobacterium vulgare</name>
    <dbReference type="NCBI Taxonomy" id="1736751"/>
    <lineage>
        <taxon>Bacteria</taxon>
        <taxon>Pseudomonadati</taxon>
        <taxon>Pseudomonadota</taxon>
        <taxon>Alphaproteobacteria</taxon>
        <taxon>Maricaulales</taxon>
        <taxon>Maricaulaceae</taxon>
        <taxon>Hyphobacterium</taxon>
    </lineage>
</organism>
<evidence type="ECO:0000313" key="3">
    <source>
        <dbReference type="EMBL" id="MFC2925283.1"/>
    </source>
</evidence>
<dbReference type="InterPro" id="IPR013096">
    <property type="entry name" value="Cupin_2"/>
</dbReference>
<comment type="caution">
    <text evidence="3">The sequence shown here is derived from an EMBL/GenBank/DDBJ whole genome shotgun (WGS) entry which is preliminary data.</text>
</comment>
<name>A0ABV6ZV56_9PROT</name>
<dbReference type="Pfam" id="PF07883">
    <property type="entry name" value="Cupin_2"/>
    <property type="match status" value="1"/>
</dbReference>
<dbReference type="CDD" id="cd02224">
    <property type="entry name" value="cupin_SPO2919-like"/>
    <property type="match status" value="1"/>
</dbReference>
<dbReference type="EMBL" id="JBHRSV010000002">
    <property type="protein sequence ID" value="MFC2925283.1"/>
    <property type="molecule type" value="Genomic_DNA"/>
</dbReference>
<dbReference type="InterPro" id="IPR014710">
    <property type="entry name" value="RmlC-like_jellyroll"/>
</dbReference>